<protein>
    <submittedName>
        <fullName evidence="6">Amino acid ABC transporter substrate-binding protein</fullName>
    </submittedName>
</protein>
<dbReference type="InterPro" id="IPR001638">
    <property type="entry name" value="Solute-binding_3/MltF_N"/>
</dbReference>
<name>A0A3S3LBA8_9RHOB</name>
<comment type="similarity">
    <text evidence="2">Belongs to the bacterial solute-binding protein 3 family.</text>
</comment>
<feature type="signal peptide" evidence="4">
    <location>
        <begin position="1"/>
        <end position="27"/>
    </location>
</feature>
<sequence length="302" mass="32245">MARLSRRGLVLAAVLGGLGLVPGLAHAACKGVAPDQKLQNTFAQDIGRSLDQIRADGWMEFALYDDFRPWSWSEDGTPRGIDVDLANLIAADLGVTARIRLVTSSETLDADLLNYVYKGATVGGRVSDVMLHVPYDVDYACRFDQVVFTGQYAVERLAIAYGTADYPEKGPVPAVFRFDPVGVENDSISDFFLTSVAHGATADKVHRYKSTAAAMAGLSAHEVMAVMGPRAELDASLAPGLAVHEPPLLGLAKSKWTLGAAISLQHRPLAYAVDDAVAAGLEDGRIAAIFAGYGVDFRPPER</sequence>
<feature type="domain" description="Solute-binding protein family 3/N-terminal" evidence="5">
    <location>
        <begin position="62"/>
        <end position="109"/>
    </location>
</feature>
<dbReference type="GO" id="GO:0030313">
    <property type="term" value="C:cell envelope"/>
    <property type="evidence" value="ECO:0007669"/>
    <property type="project" value="UniProtKB-SubCell"/>
</dbReference>
<dbReference type="AlphaFoldDB" id="A0A3S3LBA8"/>
<accession>A0A3S3LBA8</accession>
<keyword evidence="7" id="KW-1185">Reference proteome</keyword>
<dbReference type="EMBL" id="SAVA01000009">
    <property type="protein sequence ID" value="RWR50273.1"/>
    <property type="molecule type" value="Genomic_DNA"/>
</dbReference>
<reference evidence="6 7" key="1">
    <citation type="submission" date="2019-01" db="EMBL/GenBank/DDBJ databases">
        <title>Sinorhodobacter populi sp. nov. isolated from the symptomatic bark tissue of Populus euramericana canker.</title>
        <authorList>
            <person name="Xu G."/>
        </authorList>
    </citation>
    <scope>NUCLEOTIDE SEQUENCE [LARGE SCALE GENOMIC DNA]</scope>
    <source>
        <strain evidence="6 7">CGMCC 1.12963</strain>
    </source>
</reference>
<reference evidence="7" key="2">
    <citation type="submission" date="2019-01" db="EMBL/GenBank/DDBJ databases">
        <title>Sinorhodobacter populi sp. nov. isolated from the symptomatic bark tissue of Populus euramericana canker.</title>
        <authorList>
            <person name="Li Y."/>
        </authorList>
    </citation>
    <scope>NUCLEOTIDE SEQUENCE [LARGE SCALE GENOMIC DNA]</scope>
    <source>
        <strain evidence="7">CGMCC 1.12963</strain>
    </source>
</reference>
<feature type="chain" id="PRO_5018592747" evidence="4">
    <location>
        <begin position="28"/>
        <end position="302"/>
    </location>
</feature>
<dbReference type="SUPFAM" id="SSF53850">
    <property type="entry name" value="Periplasmic binding protein-like II"/>
    <property type="match status" value="1"/>
</dbReference>
<dbReference type="RefSeq" id="WP_128157078.1">
    <property type="nucleotide sequence ID" value="NZ_JBHSOM010000008.1"/>
</dbReference>
<dbReference type="PROSITE" id="PS01039">
    <property type="entry name" value="SBP_BACTERIAL_3"/>
    <property type="match status" value="1"/>
</dbReference>
<organism evidence="6 7">
    <name type="scientific">Paenirhodobacter huangdaonensis</name>
    <dbReference type="NCBI Taxonomy" id="2501515"/>
    <lineage>
        <taxon>Bacteria</taxon>
        <taxon>Pseudomonadati</taxon>
        <taxon>Pseudomonadota</taxon>
        <taxon>Alphaproteobacteria</taxon>
        <taxon>Rhodobacterales</taxon>
        <taxon>Rhodobacter group</taxon>
        <taxon>Paenirhodobacter</taxon>
    </lineage>
</organism>
<dbReference type="FunFam" id="3.40.190.10:FF:000806">
    <property type="entry name" value="Polar amino acid uptake family ABC transporter, periplasmic substrate-binding protein"/>
    <property type="match status" value="1"/>
</dbReference>
<comment type="subcellular location">
    <subcellularLocation>
        <location evidence="1">Cell envelope</location>
    </subcellularLocation>
</comment>
<gene>
    <name evidence="6" type="ORF">EOW66_14795</name>
</gene>
<dbReference type="Pfam" id="PF00497">
    <property type="entry name" value="SBP_bac_3"/>
    <property type="match status" value="1"/>
</dbReference>
<evidence type="ECO:0000256" key="3">
    <source>
        <dbReference type="ARBA" id="ARBA00022729"/>
    </source>
</evidence>
<keyword evidence="3 4" id="KW-0732">Signal</keyword>
<evidence type="ECO:0000256" key="1">
    <source>
        <dbReference type="ARBA" id="ARBA00004196"/>
    </source>
</evidence>
<dbReference type="Proteomes" id="UP000288071">
    <property type="component" value="Unassembled WGS sequence"/>
</dbReference>
<evidence type="ECO:0000259" key="5">
    <source>
        <dbReference type="Pfam" id="PF00497"/>
    </source>
</evidence>
<dbReference type="Gene3D" id="3.40.190.10">
    <property type="entry name" value="Periplasmic binding protein-like II"/>
    <property type="match status" value="2"/>
</dbReference>
<dbReference type="PANTHER" id="PTHR35936">
    <property type="entry name" value="MEMBRANE-BOUND LYTIC MUREIN TRANSGLYCOSYLASE F"/>
    <property type="match status" value="1"/>
</dbReference>
<proteinExistence type="inferred from homology"/>
<dbReference type="InterPro" id="IPR018313">
    <property type="entry name" value="SBP_3_CS"/>
</dbReference>
<evidence type="ECO:0000313" key="7">
    <source>
        <dbReference type="Proteomes" id="UP000288071"/>
    </source>
</evidence>
<evidence type="ECO:0000256" key="4">
    <source>
        <dbReference type="SAM" id="SignalP"/>
    </source>
</evidence>
<comment type="caution">
    <text evidence="6">The sequence shown here is derived from an EMBL/GenBank/DDBJ whole genome shotgun (WGS) entry which is preliminary data.</text>
</comment>
<evidence type="ECO:0000313" key="6">
    <source>
        <dbReference type="EMBL" id="RWR50273.1"/>
    </source>
</evidence>
<evidence type="ECO:0000256" key="2">
    <source>
        <dbReference type="ARBA" id="ARBA00010333"/>
    </source>
</evidence>